<evidence type="ECO:0000256" key="4">
    <source>
        <dbReference type="ARBA" id="ARBA00023014"/>
    </source>
</evidence>
<evidence type="ECO:0000256" key="3">
    <source>
        <dbReference type="ARBA" id="ARBA00023004"/>
    </source>
</evidence>
<dbReference type="AlphaFoldDB" id="A0A7C2NUT8"/>
<proteinExistence type="predicted"/>
<keyword evidence="3" id="KW-0408">Iron</keyword>
<gene>
    <name evidence="6" type="ORF">ENP06_02625</name>
    <name evidence="7" type="ORF">ENQ31_05000</name>
</gene>
<dbReference type="EMBL" id="DSHW01000195">
    <property type="protein sequence ID" value="HEQ88288.1"/>
    <property type="molecule type" value="Genomic_DNA"/>
</dbReference>
<protein>
    <submittedName>
        <fullName evidence="7">Hydrogenase iron-sulfur subunit</fullName>
    </submittedName>
</protein>
<evidence type="ECO:0000256" key="1">
    <source>
        <dbReference type="ARBA" id="ARBA00022723"/>
    </source>
</evidence>
<name>A0A7C2NUT8_9BACT</name>
<reference evidence="7" key="1">
    <citation type="journal article" date="2020" name="mSystems">
        <title>Genome- and Community-Level Interaction Insights into Carbon Utilization and Element Cycling Functions of Hydrothermarchaeota in Hydrothermal Sediment.</title>
        <authorList>
            <person name="Zhou Z."/>
            <person name="Liu Y."/>
            <person name="Xu W."/>
            <person name="Pan J."/>
            <person name="Luo Z.H."/>
            <person name="Li M."/>
        </authorList>
    </citation>
    <scope>NUCLEOTIDE SEQUENCE [LARGE SCALE GENOMIC DNA]</scope>
    <source>
        <strain evidence="6">SpSt-186</strain>
        <strain evidence="7">SpSt-299</strain>
    </source>
</reference>
<feature type="domain" description="F420-non-reducing hydrogenase iron-sulfur subunit D" evidence="5">
    <location>
        <begin position="8"/>
        <end position="130"/>
    </location>
</feature>
<comment type="caution">
    <text evidence="7">The sequence shown here is derived from an EMBL/GenBank/DDBJ whole genome shotgun (WGS) entry which is preliminary data.</text>
</comment>
<evidence type="ECO:0000313" key="7">
    <source>
        <dbReference type="EMBL" id="HET47500.1"/>
    </source>
</evidence>
<organism evidence="7">
    <name type="scientific">Thermoanaerobaculum aquaticum</name>
    <dbReference type="NCBI Taxonomy" id="1312852"/>
    <lineage>
        <taxon>Bacteria</taxon>
        <taxon>Pseudomonadati</taxon>
        <taxon>Acidobacteriota</taxon>
        <taxon>Thermoanaerobaculia</taxon>
        <taxon>Thermoanaerobaculales</taxon>
        <taxon>Thermoanaerobaculaceae</taxon>
        <taxon>Thermoanaerobaculum</taxon>
    </lineage>
</organism>
<dbReference type="GO" id="GO:0051536">
    <property type="term" value="F:iron-sulfur cluster binding"/>
    <property type="evidence" value="ECO:0007669"/>
    <property type="project" value="UniProtKB-KW"/>
</dbReference>
<keyword evidence="4" id="KW-0411">Iron-sulfur</keyword>
<dbReference type="EMBL" id="DSMR01000365">
    <property type="protein sequence ID" value="HET47500.1"/>
    <property type="molecule type" value="Genomic_DNA"/>
</dbReference>
<dbReference type="GO" id="GO:0016491">
    <property type="term" value="F:oxidoreductase activity"/>
    <property type="evidence" value="ECO:0007669"/>
    <property type="project" value="UniProtKB-KW"/>
</dbReference>
<keyword evidence="1" id="KW-0479">Metal-binding</keyword>
<sequence length="150" mass="16542">MSSFEPRIVAFFCNWCTYTASDLAGTARMTYAPNVRVVRVMCSGRVDPQFVLAAFREGADGVLIGGCHPGDCHYQEGNYKCLRRFHALRKLLSQFGIAPQRLRLEWISASEGEKVQRVINEMVEEVKKLGPLPPLVPEEAREAAAAGGGV</sequence>
<dbReference type="GO" id="GO:0046872">
    <property type="term" value="F:metal ion binding"/>
    <property type="evidence" value="ECO:0007669"/>
    <property type="project" value="UniProtKB-KW"/>
</dbReference>
<dbReference type="InterPro" id="IPR003813">
    <property type="entry name" value="MvhD/FlpD"/>
</dbReference>
<dbReference type="Pfam" id="PF02662">
    <property type="entry name" value="FlpD"/>
    <property type="match status" value="1"/>
</dbReference>
<evidence type="ECO:0000256" key="2">
    <source>
        <dbReference type="ARBA" id="ARBA00023002"/>
    </source>
</evidence>
<keyword evidence="2" id="KW-0560">Oxidoreductase</keyword>
<evidence type="ECO:0000259" key="5">
    <source>
        <dbReference type="Pfam" id="PF02662"/>
    </source>
</evidence>
<accession>A0A7C2NUT8</accession>
<evidence type="ECO:0000313" key="6">
    <source>
        <dbReference type="EMBL" id="HEQ88288.1"/>
    </source>
</evidence>